<dbReference type="AlphaFoldDB" id="A0A382Y606"/>
<reference evidence="1" key="1">
    <citation type="submission" date="2018-05" db="EMBL/GenBank/DDBJ databases">
        <authorList>
            <person name="Lanie J.A."/>
            <person name="Ng W.-L."/>
            <person name="Kazmierczak K.M."/>
            <person name="Andrzejewski T.M."/>
            <person name="Davidsen T.M."/>
            <person name="Wayne K.J."/>
            <person name="Tettelin H."/>
            <person name="Glass J.I."/>
            <person name="Rusch D."/>
            <person name="Podicherti R."/>
            <person name="Tsui H.-C.T."/>
            <person name="Winkler M.E."/>
        </authorList>
    </citation>
    <scope>NUCLEOTIDE SEQUENCE</scope>
</reference>
<evidence type="ECO:0000313" key="1">
    <source>
        <dbReference type="EMBL" id="SVD78772.1"/>
    </source>
</evidence>
<organism evidence="1">
    <name type="scientific">marine metagenome</name>
    <dbReference type="NCBI Taxonomy" id="408172"/>
    <lineage>
        <taxon>unclassified sequences</taxon>
        <taxon>metagenomes</taxon>
        <taxon>ecological metagenomes</taxon>
    </lineage>
</organism>
<dbReference type="EMBL" id="UINC01173267">
    <property type="protein sequence ID" value="SVD78772.1"/>
    <property type="molecule type" value="Genomic_DNA"/>
</dbReference>
<name>A0A382Y606_9ZZZZ</name>
<feature type="non-terminal residue" evidence="1">
    <location>
        <position position="25"/>
    </location>
</feature>
<gene>
    <name evidence="1" type="ORF">METZ01_LOCUS431626</name>
</gene>
<evidence type="ECO:0008006" key="2">
    <source>
        <dbReference type="Google" id="ProtNLM"/>
    </source>
</evidence>
<proteinExistence type="predicted"/>
<accession>A0A382Y606</accession>
<sequence>MVKVLEAVPNFSEGRDLTKIEALVD</sequence>
<protein>
    <recommendedName>
        <fullName evidence="2">Formiminotransferase N-terminal subdomain domain-containing protein</fullName>
    </recommendedName>
</protein>